<organism evidence="12 13">
    <name type="scientific">Hirundo rustica rustica</name>
    <dbReference type="NCBI Taxonomy" id="333673"/>
    <lineage>
        <taxon>Eukaryota</taxon>
        <taxon>Metazoa</taxon>
        <taxon>Chordata</taxon>
        <taxon>Craniata</taxon>
        <taxon>Vertebrata</taxon>
        <taxon>Euteleostomi</taxon>
        <taxon>Archelosauria</taxon>
        <taxon>Archosauria</taxon>
        <taxon>Dinosauria</taxon>
        <taxon>Saurischia</taxon>
        <taxon>Theropoda</taxon>
        <taxon>Coelurosauria</taxon>
        <taxon>Aves</taxon>
        <taxon>Neognathae</taxon>
        <taxon>Neoaves</taxon>
        <taxon>Telluraves</taxon>
        <taxon>Australaves</taxon>
        <taxon>Passeriformes</taxon>
        <taxon>Sylvioidea</taxon>
        <taxon>Hirundinidae</taxon>
        <taxon>Hirundo</taxon>
    </lineage>
</organism>
<dbReference type="SUPFAM" id="SSF47353">
    <property type="entry name" value="Retrovirus capsid dimerization domain-like"/>
    <property type="match status" value="1"/>
</dbReference>
<evidence type="ECO:0000256" key="10">
    <source>
        <dbReference type="SAM" id="MobiDB-lite"/>
    </source>
</evidence>
<reference evidence="12 13" key="1">
    <citation type="submission" date="2018-07" db="EMBL/GenBank/DDBJ databases">
        <title>A high quality draft genome assembly of the barn swallow (H. rustica rustica).</title>
        <authorList>
            <person name="Formenti G."/>
            <person name="Chiara M."/>
            <person name="Poveda L."/>
            <person name="Francoijs K.-J."/>
            <person name="Bonisoli-Alquati A."/>
            <person name="Canova L."/>
            <person name="Gianfranceschi L."/>
            <person name="Horner D.S."/>
            <person name="Saino N."/>
        </authorList>
    </citation>
    <scope>NUCLEOTIDE SEQUENCE [LARGE SCALE GENOMIC DNA]</scope>
    <source>
        <strain evidence="12">Chelidonia</strain>
        <tissue evidence="12">Blood</tissue>
    </source>
</reference>
<evidence type="ECO:0000259" key="11">
    <source>
        <dbReference type="PROSITE" id="PS51027"/>
    </source>
</evidence>
<evidence type="ECO:0000313" key="12">
    <source>
        <dbReference type="EMBL" id="RMC22474.1"/>
    </source>
</evidence>
<gene>
    <name evidence="12" type="ORF">DUI87_00788</name>
</gene>
<keyword evidence="1" id="KW-0808">Transferase</keyword>
<feature type="region of interest" description="Disordered" evidence="10">
    <location>
        <begin position="389"/>
        <end position="411"/>
    </location>
</feature>
<name>A0A3M0LEP6_HIRRU</name>
<dbReference type="Gene3D" id="2.30.30.10">
    <property type="entry name" value="Integrase, C-terminal domain superfamily, retroviral"/>
    <property type="match status" value="1"/>
</dbReference>
<evidence type="ECO:0000256" key="6">
    <source>
        <dbReference type="ARBA" id="ARBA00022801"/>
    </source>
</evidence>
<dbReference type="Pfam" id="PF19317">
    <property type="entry name" value="Gag_p24_C"/>
    <property type="match status" value="1"/>
</dbReference>
<dbReference type="InterPro" id="IPR036862">
    <property type="entry name" value="Integrase_C_dom_sf_retrovir"/>
</dbReference>
<dbReference type="PROSITE" id="PS51027">
    <property type="entry name" value="INTEGRASE_DBD"/>
    <property type="match status" value="1"/>
</dbReference>
<keyword evidence="13" id="KW-1185">Reference proteome</keyword>
<dbReference type="Gene3D" id="1.10.1200.30">
    <property type="match status" value="1"/>
</dbReference>
<dbReference type="InterPro" id="IPR045345">
    <property type="entry name" value="Gag_p24_C"/>
</dbReference>
<evidence type="ECO:0000256" key="2">
    <source>
        <dbReference type="ARBA" id="ARBA00022695"/>
    </source>
</evidence>
<dbReference type="OrthoDB" id="9398474at2759"/>
<dbReference type="InterPro" id="IPR008916">
    <property type="entry name" value="Retrov_capsid_C"/>
</dbReference>
<evidence type="ECO:0000256" key="4">
    <source>
        <dbReference type="ARBA" id="ARBA00022723"/>
    </source>
</evidence>
<dbReference type="GO" id="GO:0016779">
    <property type="term" value="F:nucleotidyltransferase activity"/>
    <property type="evidence" value="ECO:0007669"/>
    <property type="project" value="UniProtKB-KW"/>
</dbReference>
<dbReference type="InterPro" id="IPR001037">
    <property type="entry name" value="Integrase_C_retrovir"/>
</dbReference>
<evidence type="ECO:0000256" key="7">
    <source>
        <dbReference type="ARBA" id="ARBA00022908"/>
    </source>
</evidence>
<keyword evidence="5" id="KW-0255">Endonuclease</keyword>
<keyword evidence="8" id="KW-0238">DNA-binding</keyword>
<proteinExistence type="predicted"/>
<comment type="caution">
    <text evidence="12">The sequence shown here is derived from an EMBL/GenBank/DDBJ whole genome shotgun (WGS) entry which is preliminary data.</text>
</comment>
<dbReference type="AlphaFoldDB" id="A0A3M0LEP6"/>
<feature type="DNA-binding region" description="Integrase-type" evidence="9">
    <location>
        <begin position="342"/>
        <end position="389"/>
    </location>
</feature>
<keyword evidence="3" id="KW-0540">Nuclease</keyword>
<dbReference type="GO" id="GO:0046872">
    <property type="term" value="F:metal ion binding"/>
    <property type="evidence" value="ECO:0007669"/>
    <property type="project" value="UniProtKB-KW"/>
</dbReference>
<dbReference type="GO" id="GO:0015074">
    <property type="term" value="P:DNA integration"/>
    <property type="evidence" value="ECO:0007669"/>
    <property type="project" value="UniProtKB-KW"/>
</dbReference>
<feature type="domain" description="Integrase-type" evidence="11">
    <location>
        <begin position="342"/>
        <end position="389"/>
    </location>
</feature>
<evidence type="ECO:0000256" key="8">
    <source>
        <dbReference type="ARBA" id="ARBA00023125"/>
    </source>
</evidence>
<keyword evidence="2" id="KW-0548">Nucleotidyltransferase</keyword>
<dbReference type="Pfam" id="PF00552">
    <property type="entry name" value="IN_DBD_C"/>
    <property type="match status" value="1"/>
</dbReference>
<dbReference type="GO" id="GO:0016787">
    <property type="term" value="F:hydrolase activity"/>
    <property type="evidence" value="ECO:0007669"/>
    <property type="project" value="UniProtKB-KW"/>
</dbReference>
<keyword evidence="7" id="KW-0229">DNA integration</keyword>
<keyword evidence="4" id="KW-0479">Metal-binding</keyword>
<dbReference type="GO" id="GO:0003677">
    <property type="term" value="F:DNA binding"/>
    <property type="evidence" value="ECO:0007669"/>
    <property type="project" value="UniProtKB-KW"/>
</dbReference>
<accession>A0A3M0LEP6</accession>
<evidence type="ECO:0000256" key="3">
    <source>
        <dbReference type="ARBA" id="ARBA00022722"/>
    </source>
</evidence>
<evidence type="ECO:0000256" key="1">
    <source>
        <dbReference type="ARBA" id="ARBA00022679"/>
    </source>
</evidence>
<keyword evidence="6" id="KW-0378">Hydrolase</keyword>
<dbReference type="SUPFAM" id="SSF50122">
    <property type="entry name" value="DNA-binding domain of retroviral integrase"/>
    <property type="match status" value="1"/>
</dbReference>
<sequence>MVSLTTVPVRVPQSQGGGGVCEAGNPEAGSDPKFSATPFTYQQSKRGGVVHGGWDSFPQQAILDLYKAQIDFGYESEYFCNLLKANLAGNPTVPFNLPRDLLLKLWQNPETAANNNNFPIQLEHLYSDGEWVSALNQAQEIPLLPSEPFVTFVEQLTRAIELQVKEEGAQEQVLEEMALAYANEQCKAAILSLSIEPAPTVDDMLQVCTRKAPFMTAHQSHSSRDAFKPPQKSCCCRHRASCACATTATQEKNKVSPVRSGWALSISMPFKETIFGLSGQWGQGVLGAQRESFKKLKGEYQLAQCADINGASPRRGEKKLENENVKLPNPALTSSAFQQKSREVMIKDPATQETKSPHDLITWGCGYTYVSTLSGPKWVPARWVKPFIPKSAKPPAEAPQVASAAWRRRKH</sequence>
<evidence type="ECO:0000256" key="5">
    <source>
        <dbReference type="ARBA" id="ARBA00022759"/>
    </source>
</evidence>
<evidence type="ECO:0000256" key="9">
    <source>
        <dbReference type="PROSITE-ProRule" id="PRU00506"/>
    </source>
</evidence>
<evidence type="ECO:0000313" key="13">
    <source>
        <dbReference type="Proteomes" id="UP000269221"/>
    </source>
</evidence>
<protein>
    <recommendedName>
        <fullName evidence="11">Integrase-type domain-containing protein</fullName>
    </recommendedName>
</protein>
<dbReference type="EMBL" id="QRBI01000092">
    <property type="protein sequence ID" value="RMC22474.1"/>
    <property type="molecule type" value="Genomic_DNA"/>
</dbReference>
<dbReference type="GO" id="GO:0004519">
    <property type="term" value="F:endonuclease activity"/>
    <property type="evidence" value="ECO:0007669"/>
    <property type="project" value="UniProtKB-KW"/>
</dbReference>
<dbReference type="Proteomes" id="UP000269221">
    <property type="component" value="Unassembled WGS sequence"/>
</dbReference>